<protein>
    <submittedName>
        <fullName evidence="2">Uncharacterized protein</fullName>
    </submittedName>
</protein>
<comment type="caution">
    <text evidence="2">The sequence shown here is derived from an EMBL/GenBank/DDBJ whole genome shotgun (WGS) entry which is preliminary data.</text>
</comment>
<dbReference type="AlphaFoldDB" id="A0A0F6MM13"/>
<sequence length="69" mass="7159">MKDLLNNGFQIVSETEMLMVEGGVGDNGPQKGKDPLCPFPDEGGGKPKEPKEPDPGSGGGSGDLQNFNV</sequence>
<evidence type="ECO:0000256" key="1">
    <source>
        <dbReference type="SAM" id="MobiDB-lite"/>
    </source>
</evidence>
<organism evidence="2">
    <name type="scientific">Treponema denticola OTK</name>
    <dbReference type="NCBI Taxonomy" id="999434"/>
    <lineage>
        <taxon>Bacteria</taxon>
        <taxon>Pseudomonadati</taxon>
        <taxon>Spirochaetota</taxon>
        <taxon>Spirochaetia</taxon>
        <taxon>Spirochaetales</taxon>
        <taxon>Treponemataceae</taxon>
        <taxon>Treponema</taxon>
    </lineage>
</organism>
<dbReference type="EMBL" id="AGDY01000009">
    <property type="protein sequence ID" value="EMB20394.1"/>
    <property type="molecule type" value="Genomic_DNA"/>
</dbReference>
<proteinExistence type="predicted"/>
<accession>A0A0F6MM13</accession>
<dbReference type="HOGENOM" id="CLU_2866488_0_0_12"/>
<reference evidence="2" key="1">
    <citation type="submission" date="2012-01" db="EMBL/GenBank/DDBJ databases">
        <title>The Genome Sequence of Treponema denticola OTK.</title>
        <authorList>
            <consortium name="The Broad Institute Genome Sequencing Platform"/>
            <person name="Earl A."/>
            <person name="Ward D."/>
            <person name="Feldgarden M."/>
            <person name="Gevers D."/>
            <person name="Blanton J.M."/>
            <person name="Fenno C.J."/>
            <person name="Baranova O.V."/>
            <person name="Mathney J."/>
            <person name="Dewhirst F.E."/>
            <person name="Izard J."/>
            <person name="Young S.K."/>
            <person name="Zeng Q."/>
            <person name="Gargeya S."/>
            <person name="Fitzgerald M."/>
            <person name="Haas B."/>
            <person name="Abouelleil A."/>
            <person name="Alvarado L."/>
            <person name="Arachchi H.M."/>
            <person name="Berlin A."/>
            <person name="Chapman S.B."/>
            <person name="Gearin G."/>
            <person name="Goldberg J."/>
            <person name="Griggs A."/>
            <person name="Gujja S."/>
            <person name="Hansen M."/>
            <person name="Heiman D."/>
            <person name="Howarth C."/>
            <person name="Larimer J."/>
            <person name="Lui A."/>
            <person name="MacDonald P.J.P."/>
            <person name="McCowen C."/>
            <person name="Montmayeur A."/>
            <person name="Murphy C."/>
            <person name="Neiman D."/>
            <person name="Pearson M."/>
            <person name="Priest M."/>
            <person name="Roberts A."/>
            <person name="Saif S."/>
            <person name="Shea T."/>
            <person name="Sisk P."/>
            <person name="Stolte C."/>
            <person name="Sykes S."/>
            <person name="Wortman J."/>
            <person name="Nusbaum C."/>
            <person name="Birren B."/>
        </authorList>
    </citation>
    <scope>NUCLEOTIDE SEQUENCE [LARGE SCALE GENOMIC DNA]</scope>
    <source>
        <strain evidence="2">OTK</strain>
    </source>
</reference>
<dbReference type="RefSeq" id="WP_002692808.1">
    <property type="nucleotide sequence ID" value="NZ_CM001797.1"/>
</dbReference>
<feature type="compositionally biased region" description="Basic and acidic residues" evidence="1">
    <location>
        <begin position="43"/>
        <end position="54"/>
    </location>
</feature>
<dbReference type="Proteomes" id="UP000011701">
    <property type="component" value="Chromosome"/>
</dbReference>
<name>A0A0F6MM13_TREDN</name>
<dbReference type="PATRIC" id="fig|999434.4.peg.1924"/>
<evidence type="ECO:0000313" key="2">
    <source>
        <dbReference type="EMBL" id="EMB20394.1"/>
    </source>
</evidence>
<gene>
    <name evidence="2" type="ORF">HMPREF9723_01854</name>
</gene>
<feature type="region of interest" description="Disordered" evidence="1">
    <location>
        <begin position="20"/>
        <end position="69"/>
    </location>
</feature>